<keyword evidence="2" id="KW-1003">Cell membrane</keyword>
<evidence type="ECO:0000256" key="1">
    <source>
        <dbReference type="ARBA" id="ARBA00004236"/>
    </source>
</evidence>
<protein>
    <submittedName>
        <fullName evidence="7">OadG family protein</fullName>
    </submittedName>
</protein>
<evidence type="ECO:0000313" key="8">
    <source>
        <dbReference type="Proteomes" id="UP001329915"/>
    </source>
</evidence>
<evidence type="ECO:0000256" key="2">
    <source>
        <dbReference type="ARBA" id="ARBA00022475"/>
    </source>
</evidence>
<keyword evidence="5 6" id="KW-0472">Membrane</keyword>
<dbReference type="Proteomes" id="UP001329915">
    <property type="component" value="Chromosome"/>
</dbReference>
<dbReference type="KEGG" id="dbc:MFMK1_002300"/>
<name>A0AAU0UQA0_9FIRM</name>
<keyword evidence="4 6" id="KW-1133">Transmembrane helix</keyword>
<dbReference type="AlphaFoldDB" id="A0AAU0UQA0"/>
<dbReference type="GO" id="GO:0036376">
    <property type="term" value="P:sodium ion export across plasma membrane"/>
    <property type="evidence" value="ECO:0007669"/>
    <property type="project" value="InterPro"/>
</dbReference>
<reference evidence="7 8" key="1">
    <citation type="submission" date="2023-04" db="EMBL/GenBank/DDBJ databases">
        <authorList>
            <person name="Hsu D."/>
        </authorList>
    </citation>
    <scope>NUCLEOTIDE SEQUENCE [LARGE SCALE GENOMIC DNA]</scope>
    <source>
        <strain evidence="7 8">MK1</strain>
    </source>
</reference>
<evidence type="ECO:0000313" key="7">
    <source>
        <dbReference type="EMBL" id="WRO22470.1"/>
    </source>
</evidence>
<comment type="subcellular location">
    <subcellularLocation>
        <location evidence="1">Cell membrane</location>
    </subcellularLocation>
</comment>
<proteinExistence type="predicted"/>
<dbReference type="NCBIfam" id="TIGR01195">
    <property type="entry name" value="oadG_fam"/>
    <property type="match status" value="1"/>
</dbReference>
<accession>A0AAU0UQA0</accession>
<dbReference type="GO" id="GO:0005886">
    <property type="term" value="C:plasma membrane"/>
    <property type="evidence" value="ECO:0007669"/>
    <property type="project" value="UniProtKB-SubCell"/>
</dbReference>
<dbReference type="InterPro" id="IPR005899">
    <property type="entry name" value="Na_pump_deCOase"/>
</dbReference>
<evidence type="ECO:0000256" key="6">
    <source>
        <dbReference type="SAM" id="Phobius"/>
    </source>
</evidence>
<evidence type="ECO:0000256" key="3">
    <source>
        <dbReference type="ARBA" id="ARBA00022692"/>
    </source>
</evidence>
<dbReference type="EMBL" id="CP121694">
    <property type="protein sequence ID" value="WRO22470.1"/>
    <property type="molecule type" value="Genomic_DNA"/>
</dbReference>
<dbReference type="RefSeq" id="WP_366921882.1">
    <property type="nucleotide sequence ID" value="NZ_CP121694.1"/>
</dbReference>
<keyword evidence="3 6" id="KW-0812">Transmembrane</keyword>
<evidence type="ECO:0000256" key="5">
    <source>
        <dbReference type="ARBA" id="ARBA00023136"/>
    </source>
</evidence>
<gene>
    <name evidence="7" type="ORF">MFMK1_002300</name>
</gene>
<dbReference type="Pfam" id="PF04277">
    <property type="entry name" value="OAD_gamma"/>
    <property type="match status" value="1"/>
</dbReference>
<dbReference type="GO" id="GO:0015081">
    <property type="term" value="F:sodium ion transmembrane transporter activity"/>
    <property type="evidence" value="ECO:0007669"/>
    <property type="project" value="InterPro"/>
</dbReference>
<evidence type="ECO:0000256" key="4">
    <source>
        <dbReference type="ARBA" id="ARBA00022989"/>
    </source>
</evidence>
<sequence length="141" mass="15161">MESINFAITVTIMGMGITFLVLILLSLILATMNKVWDRFSKEESAPQQEVQVSKPVKQEQPVVPSTAARLPAEPAIEAIPGSVVAAITAALAAILGEDSPDVQVTGVRRVGTTVGSGVAWSQAGRNEIINTRQRYFERKGR</sequence>
<feature type="transmembrane region" description="Helical" evidence="6">
    <location>
        <begin position="6"/>
        <end position="30"/>
    </location>
</feature>
<organism evidence="7 8">
    <name type="scientific">Metallumcola ferriviriculae</name>
    <dbReference type="NCBI Taxonomy" id="3039180"/>
    <lineage>
        <taxon>Bacteria</taxon>
        <taxon>Bacillati</taxon>
        <taxon>Bacillota</taxon>
        <taxon>Clostridia</taxon>
        <taxon>Neomoorellales</taxon>
        <taxon>Desulfitibacteraceae</taxon>
        <taxon>Metallumcola</taxon>
    </lineage>
</organism>
<keyword evidence="8" id="KW-1185">Reference proteome</keyword>